<protein>
    <submittedName>
        <fullName evidence="1">Unannotated protein</fullName>
    </submittedName>
</protein>
<reference evidence="1" key="1">
    <citation type="submission" date="2020-05" db="EMBL/GenBank/DDBJ databases">
        <authorList>
            <person name="Chiriac C."/>
            <person name="Salcher M."/>
            <person name="Ghai R."/>
            <person name="Kavagutti S V."/>
        </authorList>
    </citation>
    <scope>NUCLEOTIDE SEQUENCE</scope>
</reference>
<dbReference type="AlphaFoldDB" id="A0A6J7IK55"/>
<dbReference type="EMBL" id="CAFBNE010000004">
    <property type="protein sequence ID" value="CAB4930487.1"/>
    <property type="molecule type" value="Genomic_DNA"/>
</dbReference>
<gene>
    <name evidence="1" type="ORF">UFOPK3772_00219</name>
</gene>
<sequence length="297" mass="30924">MTTSPDGSWSAEEFYVDLLARVNVFTDRSRAYANAGQVEAAVVSQWGADVLTLQSVAWERIVVVSSAPQEPLFQLGARVLDGLGACGLQSASQEFGGASRLAPTAAGLVAAARDAMVASIDDDLRSELMTRLQSLDHLDSLKAPSAVDFSVAARSRLAGMSPEDFVGRRRLDAAARMAQACRIAEGLVAVGPGADSSPATAEDAPDGSGTVTAAIAAAYEADMLTLDAYLVESALAIGDDLLFTVQLRWDYAAAAVTRLAGVPADLSAAVALVRRTLARSLGAGDGARLERTWIPLN</sequence>
<evidence type="ECO:0000313" key="1">
    <source>
        <dbReference type="EMBL" id="CAB4930487.1"/>
    </source>
</evidence>
<accession>A0A6J7IK55</accession>
<proteinExistence type="predicted"/>
<name>A0A6J7IK55_9ZZZZ</name>
<organism evidence="1">
    <name type="scientific">freshwater metagenome</name>
    <dbReference type="NCBI Taxonomy" id="449393"/>
    <lineage>
        <taxon>unclassified sequences</taxon>
        <taxon>metagenomes</taxon>
        <taxon>ecological metagenomes</taxon>
    </lineage>
</organism>